<protein>
    <submittedName>
        <fullName evidence="1">CLUMA_CG009685, isoform A</fullName>
    </submittedName>
</protein>
<name>A0A1J1I9L1_9DIPT</name>
<dbReference type="Proteomes" id="UP000183832">
    <property type="component" value="Unassembled WGS sequence"/>
</dbReference>
<organism evidence="1 2">
    <name type="scientific">Clunio marinus</name>
    <dbReference type="NCBI Taxonomy" id="568069"/>
    <lineage>
        <taxon>Eukaryota</taxon>
        <taxon>Metazoa</taxon>
        <taxon>Ecdysozoa</taxon>
        <taxon>Arthropoda</taxon>
        <taxon>Hexapoda</taxon>
        <taxon>Insecta</taxon>
        <taxon>Pterygota</taxon>
        <taxon>Neoptera</taxon>
        <taxon>Endopterygota</taxon>
        <taxon>Diptera</taxon>
        <taxon>Nematocera</taxon>
        <taxon>Chironomoidea</taxon>
        <taxon>Chironomidae</taxon>
        <taxon>Clunio</taxon>
    </lineage>
</organism>
<gene>
    <name evidence="1" type="ORF">CLUMA_CG009685</name>
</gene>
<dbReference type="AlphaFoldDB" id="A0A1J1I9L1"/>
<proteinExistence type="predicted"/>
<evidence type="ECO:0000313" key="2">
    <source>
        <dbReference type="Proteomes" id="UP000183832"/>
    </source>
</evidence>
<evidence type="ECO:0000313" key="1">
    <source>
        <dbReference type="EMBL" id="CRK96260.1"/>
    </source>
</evidence>
<accession>A0A1J1I9L1</accession>
<dbReference type="EMBL" id="CVRI01000043">
    <property type="protein sequence ID" value="CRK96260.1"/>
    <property type="molecule type" value="Genomic_DNA"/>
</dbReference>
<reference evidence="1 2" key="1">
    <citation type="submission" date="2015-04" db="EMBL/GenBank/DDBJ databases">
        <authorList>
            <person name="Syromyatnikov M.Y."/>
            <person name="Popov V.N."/>
        </authorList>
    </citation>
    <scope>NUCLEOTIDE SEQUENCE [LARGE SCALE GENOMIC DNA]</scope>
</reference>
<sequence>MFHVARLNDGKNALKCIIKVVGSATTLKTYLNLYCLIKAFTFTYFASQIDALLSLPEAKHKRRIRATKLKSRFQAKCLQIRKQFENKTIHSGERCRLSIA</sequence>
<keyword evidence="2" id="KW-1185">Reference proteome</keyword>